<gene>
    <name evidence="2" type="ORF">J2Z37_000911</name>
</gene>
<dbReference type="Proteomes" id="UP001519343">
    <property type="component" value="Unassembled WGS sequence"/>
</dbReference>
<proteinExistence type="predicted"/>
<dbReference type="RefSeq" id="WP_209809027.1">
    <property type="nucleotide sequence ID" value="NZ_JAGGKT010000002.1"/>
</dbReference>
<evidence type="ECO:0000313" key="3">
    <source>
        <dbReference type="Proteomes" id="UP001519343"/>
    </source>
</evidence>
<organism evidence="2 3">
    <name type="scientific">Ammoniphilus resinae</name>
    <dbReference type="NCBI Taxonomy" id="861532"/>
    <lineage>
        <taxon>Bacteria</taxon>
        <taxon>Bacillati</taxon>
        <taxon>Bacillota</taxon>
        <taxon>Bacilli</taxon>
        <taxon>Bacillales</taxon>
        <taxon>Paenibacillaceae</taxon>
        <taxon>Aneurinibacillus group</taxon>
        <taxon>Ammoniphilus</taxon>
    </lineage>
</organism>
<keyword evidence="1" id="KW-1133">Transmembrane helix</keyword>
<accession>A0ABS4GKY4</accession>
<evidence type="ECO:0000313" key="2">
    <source>
        <dbReference type="EMBL" id="MBP1930914.1"/>
    </source>
</evidence>
<keyword evidence="1" id="KW-0472">Membrane</keyword>
<evidence type="ECO:0000256" key="1">
    <source>
        <dbReference type="SAM" id="Phobius"/>
    </source>
</evidence>
<reference evidence="2 3" key="1">
    <citation type="submission" date="2021-03" db="EMBL/GenBank/DDBJ databases">
        <title>Genomic Encyclopedia of Type Strains, Phase IV (KMG-IV): sequencing the most valuable type-strain genomes for metagenomic binning, comparative biology and taxonomic classification.</title>
        <authorList>
            <person name="Goeker M."/>
        </authorList>
    </citation>
    <scope>NUCLEOTIDE SEQUENCE [LARGE SCALE GENOMIC DNA]</scope>
    <source>
        <strain evidence="2 3">DSM 24738</strain>
    </source>
</reference>
<name>A0ABS4GKY4_9BACL</name>
<feature type="transmembrane region" description="Helical" evidence="1">
    <location>
        <begin position="36"/>
        <end position="53"/>
    </location>
</feature>
<comment type="caution">
    <text evidence="2">The sequence shown here is derived from an EMBL/GenBank/DDBJ whole genome shotgun (WGS) entry which is preliminary data.</text>
</comment>
<keyword evidence="1" id="KW-0812">Transmembrane</keyword>
<protein>
    <submittedName>
        <fullName evidence="2">Uncharacterized protein</fullName>
    </submittedName>
</protein>
<sequence>MPRFYAFVGGLLGSLALAHASFTGTLSEVEPFFDVVALISLIVFSGALLWDGFKTLFNR</sequence>
<dbReference type="EMBL" id="JAGGKT010000002">
    <property type="protein sequence ID" value="MBP1930914.1"/>
    <property type="molecule type" value="Genomic_DNA"/>
</dbReference>
<keyword evidence="3" id="KW-1185">Reference proteome</keyword>